<dbReference type="EMBL" id="BGPR01000631">
    <property type="protein sequence ID" value="GBM29273.1"/>
    <property type="molecule type" value="Genomic_DNA"/>
</dbReference>
<name>A0A4Y2EJD8_ARAVE</name>
<dbReference type="OrthoDB" id="6471071at2759"/>
<evidence type="ECO:0000313" key="1">
    <source>
        <dbReference type="EMBL" id="GBM29273.1"/>
    </source>
</evidence>
<protein>
    <submittedName>
        <fullName evidence="1">Uncharacterized protein</fullName>
    </submittedName>
</protein>
<evidence type="ECO:0000313" key="2">
    <source>
        <dbReference type="Proteomes" id="UP000499080"/>
    </source>
</evidence>
<organism evidence="1 2">
    <name type="scientific">Araneus ventricosus</name>
    <name type="common">Orbweaver spider</name>
    <name type="synonym">Epeira ventricosa</name>
    <dbReference type="NCBI Taxonomy" id="182803"/>
    <lineage>
        <taxon>Eukaryota</taxon>
        <taxon>Metazoa</taxon>
        <taxon>Ecdysozoa</taxon>
        <taxon>Arthropoda</taxon>
        <taxon>Chelicerata</taxon>
        <taxon>Arachnida</taxon>
        <taxon>Araneae</taxon>
        <taxon>Araneomorphae</taxon>
        <taxon>Entelegynae</taxon>
        <taxon>Araneoidea</taxon>
        <taxon>Araneidae</taxon>
        <taxon>Araneus</taxon>
    </lineage>
</organism>
<accession>A0A4Y2EJD8</accession>
<gene>
    <name evidence="1" type="ORF">AVEN_155226_1</name>
</gene>
<dbReference type="AlphaFoldDB" id="A0A4Y2EJD8"/>
<sequence length="177" mass="20345">MRNLALFEKKWRLRVEEVIYLESSMVDFSTNMFVLIDNVGGDKMKEHYSYVCGIQEVVDGEYYMTDLRTTNLAKSKFVSVVNDQFAISESQLKAILQDRIFEVNCRKELSYLVFRSPDLTPCDFFPLAYVKDKVYVPPMPTTLQAPQKRVTTAMTDIYGATERLDGTGLITVGMYAR</sequence>
<keyword evidence="2" id="KW-1185">Reference proteome</keyword>
<dbReference type="Proteomes" id="UP000499080">
    <property type="component" value="Unassembled WGS sequence"/>
</dbReference>
<proteinExistence type="predicted"/>
<reference evidence="1 2" key="1">
    <citation type="journal article" date="2019" name="Sci. Rep.">
        <title>Orb-weaving spider Araneus ventricosus genome elucidates the spidroin gene catalogue.</title>
        <authorList>
            <person name="Kono N."/>
            <person name="Nakamura H."/>
            <person name="Ohtoshi R."/>
            <person name="Moran D.A.P."/>
            <person name="Shinohara A."/>
            <person name="Yoshida Y."/>
            <person name="Fujiwara M."/>
            <person name="Mori M."/>
            <person name="Tomita M."/>
            <person name="Arakawa K."/>
        </authorList>
    </citation>
    <scope>NUCLEOTIDE SEQUENCE [LARGE SCALE GENOMIC DNA]</scope>
</reference>
<comment type="caution">
    <text evidence="1">The sequence shown here is derived from an EMBL/GenBank/DDBJ whole genome shotgun (WGS) entry which is preliminary data.</text>
</comment>